<sequence>MKKPTDTSFAGITDKFARNIYATSKGRLRLAVLARDLAPLLEKAAAKPMRVLDIGAGLGQVNIWFAEQGCQVTHTDIAAEMVQGAQAVHADAGLGENYRYICAELQELPNQLAGETFDLVICHAVLEWLHDPAAAIAVLKQFMAPEAVLSLMFYNRDAKLFANTIYGNFDYVQSELQVKKRVRLSPQQPIAPADVTQWLADNQLQIIEKTGVRCFHDYLREPKQHQDAAELLELELKYSRQAPFQALGRYQHWLIKRP</sequence>
<reference evidence="4" key="1">
    <citation type="submission" date="2017-04" db="EMBL/GenBank/DDBJ databases">
        <authorList>
            <person name="Varghese N."/>
            <person name="Submissions S."/>
        </authorList>
    </citation>
    <scope>NUCLEOTIDE SEQUENCE [LARGE SCALE GENOMIC DNA]</scope>
</reference>
<dbReference type="AlphaFoldDB" id="A0A1Y6ERE0"/>
<dbReference type="OrthoDB" id="4697647at2"/>
<comment type="caution">
    <text evidence="1">Lacks conserved residue(s) required for the propagation of feature annotation.</text>
</comment>
<dbReference type="GO" id="GO:0008757">
    <property type="term" value="F:S-adenosylmethionine-dependent methyltransferase activity"/>
    <property type="evidence" value="ECO:0007669"/>
    <property type="project" value="InterPro"/>
</dbReference>
<feature type="domain" description="Methyltransferase type 11" evidence="2">
    <location>
        <begin position="52"/>
        <end position="149"/>
    </location>
</feature>
<name>A0A1Y6ERE0_9GAMM</name>
<dbReference type="Pfam" id="PF08241">
    <property type="entry name" value="Methyltransf_11"/>
    <property type="match status" value="1"/>
</dbReference>
<feature type="binding site" evidence="1">
    <location>
        <position position="29"/>
    </location>
    <ligand>
        <name>S-adenosyl-L-methionine</name>
        <dbReference type="ChEBI" id="CHEBI:59789"/>
    </ligand>
</feature>
<comment type="function">
    <text evidence="1">Catalyzes the methylation of 5-carboxymethoxyuridine (cmo5U) to form 5-methoxycarbonylmethoxyuridine (mcmo5U) at position 34 in tRNAs.</text>
</comment>
<evidence type="ECO:0000313" key="4">
    <source>
        <dbReference type="Proteomes" id="UP000194450"/>
    </source>
</evidence>
<keyword evidence="1 3" id="KW-0808">Transferase</keyword>
<keyword evidence="1 3" id="KW-0489">Methyltransferase</keyword>
<dbReference type="EMBL" id="FXWH01000001">
    <property type="protein sequence ID" value="SMQ65278.1"/>
    <property type="molecule type" value="Genomic_DNA"/>
</dbReference>
<dbReference type="CDD" id="cd02440">
    <property type="entry name" value="AdoMet_MTases"/>
    <property type="match status" value="1"/>
</dbReference>
<comment type="catalytic activity">
    <reaction evidence="1">
        <text>5-carboxymethoxyuridine(34) in tRNA + S-adenosyl-L-methionine = 5-methoxycarbonylmethoxyuridine(34) in tRNA + S-adenosyl-L-homocysteine</text>
        <dbReference type="Rhea" id="RHEA:54080"/>
        <dbReference type="Rhea" id="RHEA-COMP:13383"/>
        <dbReference type="Rhea" id="RHEA-COMP:13781"/>
        <dbReference type="ChEBI" id="CHEBI:57856"/>
        <dbReference type="ChEBI" id="CHEBI:59789"/>
        <dbReference type="ChEBI" id="CHEBI:136879"/>
        <dbReference type="ChEBI" id="CHEBI:138053"/>
    </reaction>
</comment>
<dbReference type="SUPFAM" id="SSF53335">
    <property type="entry name" value="S-adenosyl-L-methionine-dependent methyltransferases"/>
    <property type="match status" value="1"/>
</dbReference>
<feature type="binding site" evidence="1">
    <location>
        <position position="123"/>
    </location>
    <ligand>
        <name>S-adenosyl-L-methionine</name>
        <dbReference type="ChEBI" id="CHEBI:59789"/>
    </ligand>
</feature>
<protein>
    <recommendedName>
        <fullName evidence="1">tRNA 5-carboxymethoxyuridine methyltransferase</fullName>
        <ecNumber evidence="1">2.1.1.-</ecNumber>
    </recommendedName>
    <alternativeName>
        <fullName evidence="1">cmo5U methyltransferase</fullName>
    </alternativeName>
</protein>
<dbReference type="GO" id="GO:0032259">
    <property type="term" value="P:methylation"/>
    <property type="evidence" value="ECO:0007669"/>
    <property type="project" value="UniProtKB-KW"/>
</dbReference>
<dbReference type="GO" id="GO:0006400">
    <property type="term" value="P:tRNA modification"/>
    <property type="evidence" value="ECO:0007669"/>
    <property type="project" value="UniProtKB-UniRule"/>
</dbReference>
<dbReference type="InterPro" id="IPR013216">
    <property type="entry name" value="Methyltransf_11"/>
</dbReference>
<proteinExistence type="inferred from homology"/>
<keyword evidence="1" id="KW-0949">S-adenosyl-L-methionine</keyword>
<dbReference type="Proteomes" id="UP000194450">
    <property type="component" value="Unassembled WGS sequence"/>
</dbReference>
<feature type="binding site" evidence="1">
    <location>
        <position position="76"/>
    </location>
    <ligand>
        <name>S-adenosyl-L-methionine</name>
        <dbReference type="ChEBI" id="CHEBI:59789"/>
    </ligand>
</feature>
<keyword evidence="4" id="KW-1185">Reference proteome</keyword>
<dbReference type="PANTHER" id="PTHR43861">
    <property type="entry name" value="TRANS-ACONITATE 2-METHYLTRANSFERASE-RELATED"/>
    <property type="match status" value="1"/>
</dbReference>
<dbReference type="InterPro" id="IPR033664">
    <property type="entry name" value="Cmo5U_methylTrfase"/>
</dbReference>
<evidence type="ECO:0000259" key="2">
    <source>
        <dbReference type="Pfam" id="PF08241"/>
    </source>
</evidence>
<organism evidence="3 4">
    <name type="scientific">Pseudidiomarina planktonica</name>
    <dbReference type="NCBI Taxonomy" id="1323738"/>
    <lineage>
        <taxon>Bacteria</taxon>
        <taxon>Pseudomonadati</taxon>
        <taxon>Pseudomonadota</taxon>
        <taxon>Gammaproteobacteria</taxon>
        <taxon>Alteromonadales</taxon>
        <taxon>Idiomarinaceae</taxon>
        <taxon>Pseudidiomarina</taxon>
    </lineage>
</organism>
<dbReference type="GO" id="GO:0097697">
    <property type="term" value="F:tRNA (5-carboxymethoxyuridine(34)-5-O)-methyltransferase activity"/>
    <property type="evidence" value="ECO:0007669"/>
    <property type="project" value="UniProtKB-UniRule"/>
</dbReference>
<dbReference type="EC" id="2.1.1.-" evidence="1"/>
<dbReference type="Gene3D" id="3.40.50.150">
    <property type="entry name" value="Vaccinia Virus protein VP39"/>
    <property type="match status" value="1"/>
</dbReference>
<dbReference type="HAMAP" id="MF_02057">
    <property type="entry name" value="tRNA_methyltr_CmoM"/>
    <property type="match status" value="1"/>
</dbReference>
<comment type="similarity">
    <text evidence="1">Belongs to the class I-like SAM-binding methyltransferase superfamily. CmoM family.</text>
</comment>
<feature type="binding site" evidence="1">
    <location>
        <begin position="55"/>
        <end position="56"/>
    </location>
    <ligand>
        <name>S-adenosyl-L-methionine</name>
        <dbReference type="ChEBI" id="CHEBI:59789"/>
    </ligand>
</feature>
<evidence type="ECO:0000256" key="1">
    <source>
        <dbReference type="HAMAP-Rule" id="MF_02057"/>
    </source>
</evidence>
<dbReference type="InterPro" id="IPR029063">
    <property type="entry name" value="SAM-dependent_MTases_sf"/>
</dbReference>
<accession>A0A1Y6ERE0</accession>
<keyword evidence="1" id="KW-0819">tRNA processing</keyword>
<dbReference type="RefSeq" id="WP_086434329.1">
    <property type="nucleotide sequence ID" value="NZ_FXWH01000001.1"/>
</dbReference>
<evidence type="ECO:0000313" key="3">
    <source>
        <dbReference type="EMBL" id="SMQ65278.1"/>
    </source>
</evidence>
<gene>
    <name evidence="1" type="primary">cmoM</name>
    <name evidence="3" type="ORF">SAMN06297229_1228</name>
</gene>